<protein>
    <submittedName>
        <fullName evidence="1">Uncharacterized protein</fullName>
    </submittedName>
</protein>
<comment type="caution">
    <text evidence="1">The sequence shown here is derived from an EMBL/GenBank/DDBJ whole genome shotgun (WGS) entry which is preliminary data.</text>
</comment>
<dbReference type="Proteomes" id="UP001056436">
    <property type="component" value="Unassembled WGS sequence"/>
</dbReference>
<gene>
    <name evidence="1" type="ORF">CABS02_13957</name>
</gene>
<accession>A0A9P9X1Y6</accession>
<proteinExistence type="predicted"/>
<reference evidence="1" key="1">
    <citation type="submission" date="2019-01" db="EMBL/GenBank/DDBJ databases">
        <title>Colletotrichum abscissum LGMF1257.</title>
        <authorList>
            <person name="Baroncelli R."/>
        </authorList>
    </citation>
    <scope>NUCLEOTIDE SEQUENCE</scope>
    <source>
        <strain evidence="1">Ca142</strain>
    </source>
</reference>
<sequence>MRQLHAYIRYSTSRNSILLMRSSSCTTQP</sequence>
<dbReference type="AlphaFoldDB" id="A0A9P9X1Y6"/>
<keyword evidence="2" id="KW-1185">Reference proteome</keyword>
<name>A0A9P9X1Y6_9PEZI</name>
<evidence type="ECO:0000313" key="1">
    <source>
        <dbReference type="EMBL" id="KAI3532116.1"/>
    </source>
</evidence>
<evidence type="ECO:0000313" key="2">
    <source>
        <dbReference type="Proteomes" id="UP001056436"/>
    </source>
</evidence>
<dbReference type="EMBL" id="SDAQ01000174">
    <property type="protein sequence ID" value="KAI3532116.1"/>
    <property type="molecule type" value="Genomic_DNA"/>
</dbReference>
<organism evidence="1 2">
    <name type="scientific">Colletotrichum abscissum</name>
    <dbReference type="NCBI Taxonomy" id="1671311"/>
    <lineage>
        <taxon>Eukaryota</taxon>
        <taxon>Fungi</taxon>
        <taxon>Dikarya</taxon>
        <taxon>Ascomycota</taxon>
        <taxon>Pezizomycotina</taxon>
        <taxon>Sordariomycetes</taxon>
        <taxon>Hypocreomycetidae</taxon>
        <taxon>Glomerellales</taxon>
        <taxon>Glomerellaceae</taxon>
        <taxon>Colletotrichum</taxon>
        <taxon>Colletotrichum acutatum species complex</taxon>
    </lineage>
</organism>